<dbReference type="PANTHER" id="PTHR33116">
    <property type="entry name" value="REVERSE TRANSCRIPTASE ZINC-BINDING DOMAIN-CONTAINING PROTEIN-RELATED-RELATED"/>
    <property type="match status" value="1"/>
</dbReference>
<comment type="caution">
    <text evidence="2">The sequence shown here is derived from an EMBL/GenBank/DDBJ whole genome shotgun (WGS) entry which is preliminary data.</text>
</comment>
<dbReference type="Pfam" id="PF13966">
    <property type="entry name" value="zf-RVT"/>
    <property type="match status" value="1"/>
</dbReference>
<reference evidence="2" key="1">
    <citation type="journal article" date="2022" name="Cell">
        <title>Repeat-based holocentromeres influence genome architecture and karyotype evolution.</title>
        <authorList>
            <person name="Hofstatter P.G."/>
            <person name="Thangavel G."/>
            <person name="Lux T."/>
            <person name="Neumann P."/>
            <person name="Vondrak T."/>
            <person name="Novak P."/>
            <person name="Zhang M."/>
            <person name="Costa L."/>
            <person name="Castellani M."/>
            <person name="Scott A."/>
            <person name="Toegelov H."/>
            <person name="Fuchs J."/>
            <person name="Mata-Sucre Y."/>
            <person name="Dias Y."/>
            <person name="Vanzela A.L.L."/>
            <person name="Huettel B."/>
            <person name="Almeida C.C.S."/>
            <person name="Simkova H."/>
            <person name="Souza G."/>
            <person name="Pedrosa-Harand A."/>
            <person name="Macas J."/>
            <person name="Mayer K.F.X."/>
            <person name="Houben A."/>
            <person name="Marques A."/>
        </authorList>
    </citation>
    <scope>NUCLEOTIDE SEQUENCE</scope>
    <source>
        <strain evidence="2">RhyBre1mFocal</strain>
    </source>
</reference>
<dbReference type="PROSITE" id="PS50878">
    <property type="entry name" value="RT_POL"/>
    <property type="match status" value="1"/>
</dbReference>
<dbReference type="Pfam" id="PF00078">
    <property type="entry name" value="RVT_1"/>
    <property type="match status" value="1"/>
</dbReference>
<dbReference type="InterPro" id="IPR000477">
    <property type="entry name" value="RT_dom"/>
</dbReference>
<dbReference type="CDD" id="cd01650">
    <property type="entry name" value="RT_nLTR_like"/>
    <property type="match status" value="1"/>
</dbReference>
<feature type="domain" description="Reverse transcriptase" evidence="1">
    <location>
        <begin position="76"/>
        <end position="352"/>
    </location>
</feature>
<keyword evidence="3" id="KW-1185">Reference proteome</keyword>
<dbReference type="OrthoDB" id="675770at2759"/>
<dbReference type="InterPro" id="IPR026960">
    <property type="entry name" value="RVT-Znf"/>
</dbReference>
<protein>
    <recommendedName>
        <fullName evidence="1">Reverse transcriptase domain-containing protein</fullName>
    </recommendedName>
</protein>
<name>A0A9Q0CU65_9POAL</name>
<dbReference type="SUPFAM" id="SSF56672">
    <property type="entry name" value="DNA/RNA polymerases"/>
    <property type="match status" value="1"/>
</dbReference>
<accession>A0A9Q0CU65</accession>
<gene>
    <name evidence="2" type="ORF">LUZ63_008703</name>
</gene>
<sequence length="767" mass="86995">MLGSDCNTTPLNASALYPDLSSVLSSLDLPFTEREIKRAVMGLADNKASGPDDYPNEFFKLNWELVKQDLLLIFDALFNLSLDLNNSNSAHLILLPKEANAQFLSQYRPISIICYLPKLISKVLSNRMAMFLPELISNSQTGFVKGRIISENFNTAREIIANIASSGDPGVMLKLDFTKAFDSVTWPFLFNLLQTRGFPTRFIDWIKLLLTSSKSSILMNGTVGPAFQHKRGLRQGDPLSPALFILAADVLSRMLQAVALSVHVSLTSKLRDPFYLLQYADDTLIFSSVKGTALHALDLVLKSFSSVSGVEINRTKTSFVPFNVSPEVSSRLQGLLQCPQSSLPLIYLGLPLTHKRPDRLCFQRLIDKVKGKLAGWKSSLMSRAGRTVLATSVLSSIPVFFMSVFQLPAWVITSIDQIRRNFIWKRNGVSGKGIPLLAWDRVCLPKKLGGFGLQQLKLQNISLLLRWIRRLYSQRTSMWYSCARLLFGKVDPLTPPLAWSKNGSFFWRQIIALRFYFQISVTTQIHSGRNSLFWFDNWGGCSLHYFGKEPAPPIRKHATVRQAFNSWNELVPAPMTLLHSTLFSKLQSLAFNEERDYLLWKWRSDGSYSSASVYKSLIYAGKVGFKYTKIWNLKLPPSIKFFLVLLAHGRLLTQEQLLKRNFQIQQQCHLCQQDLLETADHLFTRCDFSSQVWMRVGMDANQLIDVHSLLSKICSTGTAKETSTLLSTGVWAIWLERNNIVFRDEIRNIQAIHDWIVQQASLFMKFC</sequence>
<dbReference type="EMBL" id="JAMQYH010000002">
    <property type="protein sequence ID" value="KAJ1700191.1"/>
    <property type="molecule type" value="Genomic_DNA"/>
</dbReference>
<evidence type="ECO:0000313" key="2">
    <source>
        <dbReference type="EMBL" id="KAJ1700191.1"/>
    </source>
</evidence>
<organism evidence="2 3">
    <name type="scientific">Rhynchospora breviuscula</name>
    <dbReference type="NCBI Taxonomy" id="2022672"/>
    <lineage>
        <taxon>Eukaryota</taxon>
        <taxon>Viridiplantae</taxon>
        <taxon>Streptophyta</taxon>
        <taxon>Embryophyta</taxon>
        <taxon>Tracheophyta</taxon>
        <taxon>Spermatophyta</taxon>
        <taxon>Magnoliopsida</taxon>
        <taxon>Liliopsida</taxon>
        <taxon>Poales</taxon>
        <taxon>Cyperaceae</taxon>
        <taxon>Cyperoideae</taxon>
        <taxon>Rhynchosporeae</taxon>
        <taxon>Rhynchospora</taxon>
    </lineage>
</organism>
<dbReference type="PANTHER" id="PTHR33116:SF78">
    <property type="entry name" value="OS12G0587133 PROTEIN"/>
    <property type="match status" value="1"/>
</dbReference>
<evidence type="ECO:0000313" key="3">
    <source>
        <dbReference type="Proteomes" id="UP001151287"/>
    </source>
</evidence>
<proteinExistence type="predicted"/>
<dbReference type="Proteomes" id="UP001151287">
    <property type="component" value="Unassembled WGS sequence"/>
</dbReference>
<dbReference type="AlphaFoldDB" id="A0A9Q0CU65"/>
<evidence type="ECO:0000259" key="1">
    <source>
        <dbReference type="PROSITE" id="PS50878"/>
    </source>
</evidence>
<dbReference type="InterPro" id="IPR043502">
    <property type="entry name" value="DNA/RNA_pol_sf"/>
</dbReference>